<name>A0AAD9P317_RIDPI</name>
<dbReference type="PANTHER" id="PTHR10913">
    <property type="entry name" value="FOLLISTATIN-RELATED"/>
    <property type="match status" value="1"/>
</dbReference>
<keyword evidence="1" id="KW-1015">Disulfide bond</keyword>
<dbReference type="GO" id="GO:0030510">
    <property type="term" value="P:regulation of BMP signaling pathway"/>
    <property type="evidence" value="ECO:0007669"/>
    <property type="project" value="TreeGrafter"/>
</dbReference>
<gene>
    <name evidence="4" type="ORF">NP493_172g00023</name>
</gene>
<dbReference type="GO" id="GO:0030154">
    <property type="term" value="P:cell differentiation"/>
    <property type="evidence" value="ECO:0007669"/>
    <property type="project" value="TreeGrafter"/>
</dbReference>
<dbReference type="InterPro" id="IPR011992">
    <property type="entry name" value="EF-hand-dom_pair"/>
</dbReference>
<dbReference type="PROSITE" id="PS50222">
    <property type="entry name" value="EF_HAND_2"/>
    <property type="match status" value="1"/>
</dbReference>
<comment type="caution">
    <text evidence="4">The sequence shown here is derived from an EMBL/GenBank/DDBJ whole genome shotgun (WGS) entry which is preliminary data.</text>
</comment>
<dbReference type="InterPro" id="IPR050653">
    <property type="entry name" value="Prot_Inhib_GrowthFact_Antg"/>
</dbReference>
<proteinExistence type="predicted"/>
<dbReference type="InterPro" id="IPR057020">
    <property type="entry name" value="EF-hand_FSTL1"/>
</dbReference>
<evidence type="ECO:0000259" key="3">
    <source>
        <dbReference type="PROSITE" id="PS50222"/>
    </source>
</evidence>
<dbReference type="AlphaFoldDB" id="A0AAD9P317"/>
<feature type="region of interest" description="Disordered" evidence="2">
    <location>
        <begin position="1"/>
        <end position="23"/>
    </location>
</feature>
<dbReference type="Gene3D" id="1.10.238.10">
    <property type="entry name" value="EF-hand"/>
    <property type="match status" value="1"/>
</dbReference>
<dbReference type="Pfam" id="PF23564">
    <property type="entry name" value="EF-hand_FSTL1"/>
    <property type="match status" value="1"/>
</dbReference>
<organism evidence="4 5">
    <name type="scientific">Ridgeia piscesae</name>
    <name type="common">Tubeworm</name>
    <dbReference type="NCBI Taxonomy" id="27915"/>
    <lineage>
        <taxon>Eukaryota</taxon>
        <taxon>Metazoa</taxon>
        <taxon>Spiralia</taxon>
        <taxon>Lophotrochozoa</taxon>
        <taxon>Annelida</taxon>
        <taxon>Polychaeta</taxon>
        <taxon>Sedentaria</taxon>
        <taxon>Canalipalpata</taxon>
        <taxon>Sabellida</taxon>
        <taxon>Siboglinidae</taxon>
        <taxon>Ridgeia</taxon>
    </lineage>
</organism>
<protein>
    <recommendedName>
        <fullName evidence="3">EF-hand domain-containing protein</fullName>
    </recommendedName>
</protein>
<dbReference type="PANTHER" id="PTHR10913:SF81">
    <property type="entry name" value="KAZAL-LIKE DOMAIN-CONTAINING PROTEIN"/>
    <property type="match status" value="1"/>
</dbReference>
<dbReference type="Proteomes" id="UP001209878">
    <property type="component" value="Unassembled WGS sequence"/>
</dbReference>
<evidence type="ECO:0000313" key="5">
    <source>
        <dbReference type="Proteomes" id="UP001209878"/>
    </source>
</evidence>
<dbReference type="Pfam" id="PF23244">
    <property type="entry name" value="VWF"/>
    <property type="match status" value="1"/>
</dbReference>
<dbReference type="GO" id="GO:0005615">
    <property type="term" value="C:extracellular space"/>
    <property type="evidence" value="ECO:0007669"/>
    <property type="project" value="TreeGrafter"/>
</dbReference>
<dbReference type="EMBL" id="JAODUO010000173">
    <property type="protein sequence ID" value="KAK2187225.1"/>
    <property type="molecule type" value="Genomic_DNA"/>
</dbReference>
<evidence type="ECO:0000256" key="2">
    <source>
        <dbReference type="SAM" id="MobiDB-lite"/>
    </source>
</evidence>
<accession>A0AAD9P317</accession>
<dbReference type="GO" id="GO:0005509">
    <property type="term" value="F:calcium ion binding"/>
    <property type="evidence" value="ECO:0007669"/>
    <property type="project" value="InterPro"/>
</dbReference>
<evidence type="ECO:0000256" key="1">
    <source>
        <dbReference type="ARBA" id="ARBA00023157"/>
    </source>
</evidence>
<dbReference type="SUPFAM" id="SSF57603">
    <property type="entry name" value="FnI-like domain"/>
    <property type="match status" value="1"/>
</dbReference>
<reference evidence="4" key="1">
    <citation type="journal article" date="2023" name="Mol. Biol. Evol.">
        <title>Third-Generation Sequencing Reveals the Adaptive Role of the Epigenome in Three Deep-Sea Polychaetes.</title>
        <authorList>
            <person name="Perez M."/>
            <person name="Aroh O."/>
            <person name="Sun Y."/>
            <person name="Lan Y."/>
            <person name="Juniper S.K."/>
            <person name="Young C.R."/>
            <person name="Angers B."/>
            <person name="Qian P.Y."/>
        </authorList>
    </citation>
    <scope>NUCLEOTIDE SEQUENCE</scope>
    <source>
        <strain evidence="4">R07B-5</strain>
    </source>
</reference>
<sequence length="270" mass="30489">MSVKTDPLSVQGPAGRHSPLTRSWRPQTMAVPQRAMSVMRNNVHVTQQAASGPQRTWIGPERKPLACYQLERDQLRLLLVAWMKSQADRTAAQSGVTKEEAYDNVLLQHFRTCDTNRDGALKSKELLSCMEKHVLDRSTEATRAKVLRGLCVDALIVMADENEDWRLSFDEFRKSMDPKLRTPNKACSLEGKEYKDGAQTSVNCNRCVCACGSWVCTETVCSRSSEHDVDHKYIIKQALLPSKRDRRALLEGFKASNTINVHLIEDITKN</sequence>
<keyword evidence="5" id="KW-1185">Reference proteome</keyword>
<dbReference type="SUPFAM" id="SSF47473">
    <property type="entry name" value="EF-hand"/>
    <property type="match status" value="1"/>
</dbReference>
<dbReference type="InterPro" id="IPR002048">
    <property type="entry name" value="EF_hand_dom"/>
</dbReference>
<evidence type="ECO:0000313" key="4">
    <source>
        <dbReference type="EMBL" id="KAK2187225.1"/>
    </source>
</evidence>
<feature type="domain" description="EF-hand" evidence="3">
    <location>
        <begin position="101"/>
        <end position="136"/>
    </location>
</feature>